<dbReference type="EMBL" id="PGOL01000107">
    <property type="protein sequence ID" value="PKI76934.1"/>
    <property type="molecule type" value="Genomic_DNA"/>
</dbReference>
<dbReference type="Proteomes" id="UP000233551">
    <property type="component" value="Unassembled WGS sequence"/>
</dbReference>
<dbReference type="AlphaFoldDB" id="A0A2I0L8A8"/>
<organism evidence="1 2">
    <name type="scientific">Punica granatum</name>
    <name type="common">Pomegranate</name>
    <dbReference type="NCBI Taxonomy" id="22663"/>
    <lineage>
        <taxon>Eukaryota</taxon>
        <taxon>Viridiplantae</taxon>
        <taxon>Streptophyta</taxon>
        <taxon>Embryophyta</taxon>
        <taxon>Tracheophyta</taxon>
        <taxon>Spermatophyta</taxon>
        <taxon>Magnoliopsida</taxon>
        <taxon>eudicotyledons</taxon>
        <taxon>Gunneridae</taxon>
        <taxon>Pentapetalae</taxon>
        <taxon>rosids</taxon>
        <taxon>malvids</taxon>
        <taxon>Myrtales</taxon>
        <taxon>Lythraceae</taxon>
        <taxon>Punica</taxon>
    </lineage>
</organism>
<protein>
    <submittedName>
        <fullName evidence="1">Uncharacterized protein</fullName>
    </submittedName>
</protein>
<accession>A0A2I0L8A8</accession>
<comment type="caution">
    <text evidence="1">The sequence shown here is derived from an EMBL/GenBank/DDBJ whole genome shotgun (WGS) entry which is preliminary data.</text>
</comment>
<gene>
    <name evidence="1" type="ORF">CRG98_002721</name>
</gene>
<reference evidence="1 2" key="1">
    <citation type="submission" date="2017-11" db="EMBL/GenBank/DDBJ databases">
        <title>De-novo sequencing of pomegranate (Punica granatum L.) genome.</title>
        <authorList>
            <person name="Akparov Z."/>
            <person name="Amiraslanov A."/>
            <person name="Hajiyeva S."/>
            <person name="Abbasov M."/>
            <person name="Kaur K."/>
            <person name="Hamwieh A."/>
            <person name="Solovyev V."/>
            <person name="Salamov A."/>
            <person name="Braich B."/>
            <person name="Kosarev P."/>
            <person name="Mahmoud A."/>
            <person name="Hajiyev E."/>
            <person name="Babayeva S."/>
            <person name="Izzatullayeva V."/>
            <person name="Mammadov A."/>
            <person name="Mammadov A."/>
            <person name="Sharifova S."/>
            <person name="Ojaghi J."/>
            <person name="Eynullazada K."/>
            <person name="Bayramov B."/>
            <person name="Abdulazimova A."/>
            <person name="Shahmuradov I."/>
        </authorList>
    </citation>
    <scope>NUCLEOTIDE SEQUENCE [LARGE SCALE GENOMIC DNA]</scope>
    <source>
        <strain evidence="2">cv. AG2017</strain>
        <tissue evidence="1">Leaf</tissue>
    </source>
</reference>
<evidence type="ECO:0000313" key="1">
    <source>
        <dbReference type="EMBL" id="PKI76934.1"/>
    </source>
</evidence>
<keyword evidence="2" id="KW-1185">Reference proteome</keyword>
<sequence>MPSGVVVCGEALTEFGPSSFPPLLSNSEGARGQTRLEAPTRRGHLVRGGGGESPAWTVARGLPYRPPSPSGVVPRVRRATVGWGAPNNLPLYIQLKIKEKNYF</sequence>
<name>A0A2I0L8A8_PUNGR</name>
<proteinExistence type="predicted"/>
<evidence type="ECO:0000313" key="2">
    <source>
        <dbReference type="Proteomes" id="UP000233551"/>
    </source>
</evidence>